<evidence type="ECO:0008006" key="4">
    <source>
        <dbReference type="Google" id="ProtNLM"/>
    </source>
</evidence>
<sequence>MPGFEDIAKKAFYMGVGFASYAQEKANDNFKDLRSQAQTLADEMVQRGKISTEEARKFVDDLVEQAQQDAVAGNDKSESREPRRIEIVDEEEQPQASSPSEVKTEPKTPNKSSSEGEDLRQQVESLKEELRRLKEEM</sequence>
<name>A0A964FFG9_9CYAN</name>
<accession>A0A964FFG9</accession>
<evidence type="ECO:0000313" key="2">
    <source>
        <dbReference type="EMBL" id="MCC0175468.1"/>
    </source>
</evidence>
<evidence type="ECO:0000313" key="3">
    <source>
        <dbReference type="Proteomes" id="UP000729733"/>
    </source>
</evidence>
<dbReference type="RefSeq" id="WP_229638467.1">
    <property type="nucleotide sequence ID" value="NZ_JADWDC010000001.1"/>
</dbReference>
<dbReference type="Proteomes" id="UP000729733">
    <property type="component" value="Unassembled WGS sequence"/>
</dbReference>
<comment type="caution">
    <text evidence="2">The sequence shown here is derived from an EMBL/GenBank/DDBJ whole genome shotgun (WGS) entry which is preliminary data.</text>
</comment>
<dbReference type="AlphaFoldDB" id="A0A964FFG9"/>
<dbReference type="EMBL" id="JADWDC010000001">
    <property type="protein sequence ID" value="MCC0175468.1"/>
    <property type="molecule type" value="Genomic_DNA"/>
</dbReference>
<feature type="compositionally biased region" description="Basic and acidic residues" evidence="1">
    <location>
        <begin position="75"/>
        <end position="87"/>
    </location>
</feature>
<organism evidence="2 3">
    <name type="scientific">Waterburya agarophytonicola KI4</name>
    <dbReference type="NCBI Taxonomy" id="2874699"/>
    <lineage>
        <taxon>Bacteria</taxon>
        <taxon>Bacillati</taxon>
        <taxon>Cyanobacteriota</taxon>
        <taxon>Cyanophyceae</taxon>
        <taxon>Pleurocapsales</taxon>
        <taxon>Hyellaceae</taxon>
        <taxon>Waterburya</taxon>
        <taxon>Waterburya agarophytonicola</taxon>
    </lineage>
</organism>
<keyword evidence="3" id="KW-1185">Reference proteome</keyword>
<protein>
    <recommendedName>
        <fullName evidence="4">Phasin family protein</fullName>
    </recommendedName>
</protein>
<reference evidence="2" key="1">
    <citation type="journal article" date="2021" name="Antonie Van Leeuwenhoek">
        <title>Draft genome and description of Waterburya agarophytonicola gen. nov. sp. nov. (Pleurocapsales, Cyanobacteria): a seaweed symbiont.</title>
        <authorList>
            <person name="Bonthond G."/>
            <person name="Shalygin S."/>
            <person name="Bayer T."/>
            <person name="Weinberger F."/>
        </authorList>
    </citation>
    <scope>NUCLEOTIDE SEQUENCE</scope>
    <source>
        <strain evidence="2">KI4</strain>
    </source>
</reference>
<gene>
    <name evidence="2" type="ORF">I4641_00540</name>
</gene>
<feature type="compositionally biased region" description="Basic and acidic residues" evidence="1">
    <location>
        <begin position="117"/>
        <end position="137"/>
    </location>
</feature>
<evidence type="ECO:0000256" key="1">
    <source>
        <dbReference type="SAM" id="MobiDB-lite"/>
    </source>
</evidence>
<feature type="region of interest" description="Disordered" evidence="1">
    <location>
        <begin position="64"/>
        <end position="137"/>
    </location>
</feature>
<proteinExistence type="predicted"/>